<dbReference type="Pfam" id="PF01963">
    <property type="entry name" value="TraB_PrgY_gumN"/>
    <property type="match status" value="1"/>
</dbReference>
<proteinExistence type="predicted"/>
<feature type="transmembrane region" description="Helical" evidence="1">
    <location>
        <begin position="295"/>
        <end position="324"/>
    </location>
</feature>
<protein>
    <submittedName>
        <fullName evidence="2">Pheromone shutdown protein</fullName>
    </submittedName>
</protein>
<dbReference type="InterPro" id="IPR005230">
    <property type="entry name" value="TraB_bac"/>
</dbReference>
<keyword evidence="1" id="KW-1133">Transmembrane helix</keyword>
<evidence type="ECO:0000313" key="2">
    <source>
        <dbReference type="EMBL" id="GGA75338.1"/>
    </source>
</evidence>
<keyword evidence="3" id="KW-1185">Reference proteome</keyword>
<dbReference type="PANTHER" id="PTHR21530:SF7">
    <property type="entry name" value="TRAB DOMAIN-CONTAINING PROTEIN"/>
    <property type="match status" value="1"/>
</dbReference>
<dbReference type="RefSeq" id="WP_188662193.1">
    <property type="nucleotide sequence ID" value="NZ_BMKC01000001.1"/>
</dbReference>
<organism evidence="2 3">
    <name type="scientific">Arenimonas soli</name>
    <dbReference type="NCBI Taxonomy" id="2269504"/>
    <lineage>
        <taxon>Bacteria</taxon>
        <taxon>Pseudomonadati</taxon>
        <taxon>Pseudomonadota</taxon>
        <taxon>Gammaproteobacteria</taxon>
        <taxon>Lysobacterales</taxon>
        <taxon>Lysobacteraceae</taxon>
        <taxon>Arenimonas</taxon>
    </lineage>
</organism>
<keyword evidence="1" id="KW-0812">Transmembrane</keyword>
<feature type="transmembrane region" description="Helical" evidence="1">
    <location>
        <begin position="377"/>
        <end position="400"/>
    </location>
</feature>
<dbReference type="CDD" id="cd14726">
    <property type="entry name" value="TraB_PrgY-like"/>
    <property type="match status" value="1"/>
</dbReference>
<dbReference type="Proteomes" id="UP000623419">
    <property type="component" value="Unassembled WGS sequence"/>
</dbReference>
<dbReference type="NCBIfam" id="TIGR00261">
    <property type="entry name" value="traB"/>
    <property type="match status" value="1"/>
</dbReference>
<dbReference type="EMBL" id="BMKC01000001">
    <property type="protein sequence ID" value="GGA75338.1"/>
    <property type="molecule type" value="Genomic_DNA"/>
</dbReference>
<evidence type="ECO:0000313" key="3">
    <source>
        <dbReference type="Proteomes" id="UP000623419"/>
    </source>
</evidence>
<keyword evidence="1" id="KW-0472">Membrane</keyword>
<reference evidence="3" key="1">
    <citation type="journal article" date="2019" name="Int. J. Syst. Evol. Microbiol.">
        <title>The Global Catalogue of Microorganisms (GCM) 10K type strain sequencing project: providing services to taxonomists for standard genome sequencing and annotation.</title>
        <authorList>
            <consortium name="The Broad Institute Genomics Platform"/>
            <consortium name="The Broad Institute Genome Sequencing Center for Infectious Disease"/>
            <person name="Wu L."/>
            <person name="Ma J."/>
        </authorList>
    </citation>
    <scope>NUCLEOTIDE SEQUENCE [LARGE SCALE GENOMIC DNA]</scope>
    <source>
        <strain evidence="3">CGMCC 1.15905</strain>
    </source>
</reference>
<sequence length="404" mass="42749">MNAVEGTVPDGLLDQPHAIVERDGVRYTLLGTAHVSQASIDAVEAALASGRYDTIAVELDAQRHRALTDPDALSRLDLFQILREGKTGLVAANLALAAYQRRLAEQLKVEPGAELKAAAVGAQARGLRLALVDRDVGITLRRAFGALGFWGRTKLIAGLGASLLADESVEEEEIERLKKGDFLEASFGEFAAGSPPLYRAIIAERDQYMANRLRQVGAEGGREVLAVVGAGHLKGLAEHLRGNDDAPQPALDALNELPRSSDIPWFTIVLAVFLLGGFAWGFWQGGAELGGELVLQWALITAAGGALGCLAAGGHPLSIVAAAVSSPLTPLHPALASGTVSAAVEAWVRKPTYADFLRLRDDTGHISGWWKNRVARVLVNFFLTSLGTAIAVWIGGATLLSKLA</sequence>
<dbReference type="PANTHER" id="PTHR21530">
    <property type="entry name" value="PHEROMONE SHUTDOWN PROTEIN"/>
    <property type="match status" value="1"/>
</dbReference>
<comment type="caution">
    <text evidence="2">The sequence shown here is derived from an EMBL/GenBank/DDBJ whole genome shotgun (WGS) entry which is preliminary data.</text>
</comment>
<dbReference type="InterPro" id="IPR002816">
    <property type="entry name" value="TraB/PrgY/GumN_fam"/>
</dbReference>
<gene>
    <name evidence="2" type="primary">traB</name>
    <name evidence="2" type="ORF">GCM10011521_11880</name>
</gene>
<name>A0ABQ1HFQ7_9GAMM</name>
<accession>A0ABQ1HFQ7</accession>
<evidence type="ECO:0000256" key="1">
    <source>
        <dbReference type="SAM" id="Phobius"/>
    </source>
</evidence>
<dbReference type="InterPro" id="IPR046345">
    <property type="entry name" value="TraB_PrgY-like"/>
</dbReference>
<feature type="transmembrane region" description="Helical" evidence="1">
    <location>
        <begin position="263"/>
        <end position="283"/>
    </location>
</feature>